<dbReference type="Pfam" id="PF06046">
    <property type="entry name" value="Sec6"/>
    <property type="match status" value="1"/>
</dbReference>
<gene>
    <name evidence="5" type="ORF">DEBR0S1_23552G</name>
</gene>
<evidence type="ECO:0000256" key="2">
    <source>
        <dbReference type="ARBA" id="ARBA00022448"/>
    </source>
</evidence>
<comment type="similarity">
    <text evidence="1">Belongs to the SEC6 family.</text>
</comment>
<proteinExistence type="inferred from homology"/>
<dbReference type="GO" id="GO:0006887">
    <property type="term" value="P:exocytosis"/>
    <property type="evidence" value="ECO:0007669"/>
    <property type="project" value="UniProtKB-KW"/>
</dbReference>
<keyword evidence="3" id="KW-0268">Exocytosis</keyword>
<dbReference type="Gene3D" id="1.10.357.70">
    <property type="entry name" value="Exocyst complex component Sec6, C-terminal domain"/>
    <property type="match status" value="1"/>
</dbReference>
<dbReference type="GO" id="GO:0000145">
    <property type="term" value="C:exocyst"/>
    <property type="evidence" value="ECO:0007669"/>
    <property type="project" value="InterPro"/>
</dbReference>
<dbReference type="PANTHER" id="PTHR21292:SF1">
    <property type="entry name" value="EXOCYST COMPLEX COMPONENT 3"/>
    <property type="match status" value="1"/>
</dbReference>
<dbReference type="InterPro" id="IPR010326">
    <property type="entry name" value="EXOC3/Sec6"/>
</dbReference>
<sequence>MPSKEDPKVLGKVADVLKSEDDLTHIETIIGSLDKEKSSVDSQIKLEQERGMNEIQGMINNMQTANKQLKLLETNIQKLKDIQKASTSDKSVSAVFDKAATTLKNFLDIEELYTGFKTLAQKMDLIEELMTIEVPKDAEYYSETSSGDNLLLIHYELNQLRDFRDKVEIMAEKSTPDIQHAADNSFVRLDDLISRFDHILRMVVDAFVDIMNCENYGLIIKLIQIIQFEEKEDMKLQLLDSILSTTSADNTESSQKVNKLHMYVKRSHVRSYRMKFDEYFEKAIKYALDNIFASTDRAEILQVLDDNYYETLGLYHTIIKRCFPPEWNYFLRIIQWNQEGLRKLFLDVLDDDLVSNSTVVEMLNFEYENRKKLKELFNLSKTDIKSCSILNKDKMDELLESCLKFNKQKTTEWIDNSLTPAIKLFKSRDKEPPDTKEEKLGIETAQTVVEILKSNINALAELGDSKILIQYLEFFAEVVLKQYYDKWDTALSQEVKKWTLPAENENGEITEDITVGFMPRYITILANDCVKLVDALDGQFKEVKKLLHSNFHEQVEKIAEDASVYAIELGTTCLQKLNGFIVVEYQPYLEQVFSKEWYKSSSMIEYSLEIVDESYMGPLEEFLHPELYISLFEIVFDQYLLSYLSALFYKRKIKEPKFSEKIERDGILIQQTFSKFDRAEIVPDQLYILDILINLSSCEESSEYVEQWKSAVQVFNDLPLSFVKIILKNKGLSDNKTSIIADMCNGASKEVAASNGEDQASTFMARFHDITTDE</sequence>
<feature type="coiled-coil region" evidence="4">
    <location>
        <begin position="55"/>
        <end position="82"/>
    </location>
</feature>
<evidence type="ECO:0000256" key="3">
    <source>
        <dbReference type="ARBA" id="ARBA00022483"/>
    </source>
</evidence>
<evidence type="ECO:0000256" key="1">
    <source>
        <dbReference type="ARBA" id="ARBA00009447"/>
    </source>
</evidence>
<dbReference type="Gene3D" id="1.10.357.50">
    <property type="match status" value="1"/>
</dbReference>
<dbReference type="PANTHER" id="PTHR21292">
    <property type="entry name" value="EXOCYST COMPLEX COMPONENT SEC6-RELATED"/>
    <property type="match status" value="1"/>
</dbReference>
<accession>A0A7D9GY51</accession>
<keyword evidence="6" id="KW-1185">Reference proteome</keyword>
<evidence type="ECO:0000313" key="5">
    <source>
        <dbReference type="EMBL" id="VUG16702.1"/>
    </source>
</evidence>
<organism evidence="5 6">
    <name type="scientific">Dekkera bruxellensis</name>
    <name type="common">Brettanomyces custersii</name>
    <dbReference type="NCBI Taxonomy" id="5007"/>
    <lineage>
        <taxon>Eukaryota</taxon>
        <taxon>Fungi</taxon>
        <taxon>Dikarya</taxon>
        <taxon>Ascomycota</taxon>
        <taxon>Saccharomycotina</taxon>
        <taxon>Pichiomycetes</taxon>
        <taxon>Pichiales</taxon>
        <taxon>Pichiaceae</taxon>
        <taxon>Brettanomyces</taxon>
    </lineage>
</organism>
<keyword evidence="2" id="KW-0813">Transport</keyword>
<dbReference type="AlphaFoldDB" id="A0A7D9GY51"/>
<dbReference type="EMBL" id="CABFWN010000001">
    <property type="protein sequence ID" value="VUG16702.1"/>
    <property type="molecule type" value="Genomic_DNA"/>
</dbReference>
<dbReference type="InterPro" id="IPR042532">
    <property type="entry name" value="EXOC3/Sec6_C"/>
</dbReference>
<reference evidence="5 6" key="1">
    <citation type="submission" date="2019-07" db="EMBL/GenBank/DDBJ databases">
        <authorList>
            <person name="Friedrich A."/>
            <person name="Schacherer J."/>
        </authorList>
    </citation>
    <scope>NUCLEOTIDE SEQUENCE [LARGE SCALE GENOMIC DNA]</scope>
</reference>
<keyword evidence="4" id="KW-0175">Coiled coil</keyword>
<protein>
    <submittedName>
        <fullName evidence="5">DEBR0S1_23552g1_1</fullName>
    </submittedName>
</protein>
<name>A0A7D9GY51_DEKBR</name>
<dbReference type="GO" id="GO:0051601">
    <property type="term" value="P:exocyst localization"/>
    <property type="evidence" value="ECO:0007669"/>
    <property type="project" value="TreeGrafter"/>
</dbReference>
<dbReference type="GO" id="GO:0000149">
    <property type="term" value="F:SNARE binding"/>
    <property type="evidence" value="ECO:0007669"/>
    <property type="project" value="TreeGrafter"/>
</dbReference>
<evidence type="ECO:0000256" key="4">
    <source>
        <dbReference type="SAM" id="Coils"/>
    </source>
</evidence>
<dbReference type="Proteomes" id="UP000478008">
    <property type="component" value="Unassembled WGS sequence"/>
</dbReference>
<evidence type="ECO:0000313" key="6">
    <source>
        <dbReference type="Proteomes" id="UP000478008"/>
    </source>
</evidence>